<keyword evidence="1" id="KW-0812">Transmembrane</keyword>
<dbReference type="EMBL" id="JALIEB010000005">
    <property type="protein sequence ID" value="MCV3271690.1"/>
    <property type="molecule type" value="Genomic_DNA"/>
</dbReference>
<dbReference type="RefSeq" id="WP_263844011.1">
    <property type="nucleotide sequence ID" value="NZ_JALIEB010000005.1"/>
</dbReference>
<keyword evidence="3" id="KW-1185">Reference proteome</keyword>
<sequence length="74" mass="7759">MDADTAMVLGIIIGTFSLISIFSALVDRRPPRASAITVLIATGLIVYAASTSEVGYTLASLPTTFMMVVVNLLP</sequence>
<keyword evidence="1" id="KW-0472">Membrane</keyword>
<dbReference type="Proteomes" id="UP001208690">
    <property type="component" value="Unassembled WGS sequence"/>
</dbReference>
<comment type="caution">
    <text evidence="2">The sequence shown here is derived from an EMBL/GenBank/DDBJ whole genome shotgun (WGS) entry which is preliminary data.</text>
</comment>
<evidence type="ECO:0000313" key="2">
    <source>
        <dbReference type="EMBL" id="MCV3271690.1"/>
    </source>
</evidence>
<evidence type="ECO:0000256" key="1">
    <source>
        <dbReference type="SAM" id="Phobius"/>
    </source>
</evidence>
<organism evidence="2 3">
    <name type="scientific">Roseobacter sinensis</name>
    <dbReference type="NCBI Taxonomy" id="2931391"/>
    <lineage>
        <taxon>Bacteria</taxon>
        <taxon>Pseudomonadati</taxon>
        <taxon>Pseudomonadota</taxon>
        <taxon>Alphaproteobacteria</taxon>
        <taxon>Rhodobacterales</taxon>
        <taxon>Roseobacteraceae</taxon>
        <taxon>Roseobacter</taxon>
    </lineage>
</organism>
<proteinExistence type="predicted"/>
<keyword evidence="1" id="KW-1133">Transmembrane helix</keyword>
<accession>A0ABT3BDN9</accession>
<feature type="transmembrane region" description="Helical" evidence="1">
    <location>
        <begin position="6"/>
        <end position="26"/>
    </location>
</feature>
<feature type="transmembrane region" description="Helical" evidence="1">
    <location>
        <begin position="56"/>
        <end position="73"/>
    </location>
</feature>
<protein>
    <recommendedName>
        <fullName evidence="4">GGDEF domain-containing protein</fullName>
    </recommendedName>
</protein>
<name>A0ABT3BDN9_9RHOB</name>
<evidence type="ECO:0000313" key="3">
    <source>
        <dbReference type="Proteomes" id="UP001208690"/>
    </source>
</evidence>
<evidence type="ECO:0008006" key="4">
    <source>
        <dbReference type="Google" id="ProtNLM"/>
    </source>
</evidence>
<gene>
    <name evidence="2" type="ORF">MUB52_09640</name>
</gene>
<feature type="transmembrane region" description="Helical" evidence="1">
    <location>
        <begin position="33"/>
        <end position="50"/>
    </location>
</feature>
<reference evidence="2 3" key="1">
    <citation type="submission" date="2022-04" db="EMBL/GenBank/DDBJ databases">
        <title>Roseobacter sp. WL0113 is a bacterium isolated from neritic sediment.</title>
        <authorList>
            <person name="Wang L."/>
            <person name="He W."/>
            <person name="Zhang D.-F."/>
        </authorList>
    </citation>
    <scope>NUCLEOTIDE SEQUENCE [LARGE SCALE GENOMIC DNA]</scope>
    <source>
        <strain evidence="2 3">WL0113</strain>
    </source>
</reference>